<evidence type="ECO:0000256" key="5">
    <source>
        <dbReference type="ARBA" id="ARBA00022801"/>
    </source>
</evidence>
<dbReference type="OrthoDB" id="9758793at2"/>
<dbReference type="AlphaFoldDB" id="A0A432YM83"/>
<dbReference type="InterPro" id="IPR012393">
    <property type="entry name" value="Tricorn_protease"/>
</dbReference>
<evidence type="ECO:0000256" key="2">
    <source>
        <dbReference type="ARBA" id="ARBA00008524"/>
    </source>
</evidence>
<dbReference type="InterPro" id="IPR029414">
    <property type="entry name" value="Tricorn_PDZ"/>
</dbReference>
<feature type="active site" description="Nucleophile" evidence="8">
    <location>
        <position position="962"/>
    </location>
</feature>
<evidence type="ECO:0000313" key="12">
    <source>
        <dbReference type="EMBL" id="RUO62099.1"/>
    </source>
</evidence>
<dbReference type="Gene3D" id="3.90.226.10">
    <property type="entry name" value="2-enoyl-CoA Hydratase, Chain A, domain 1"/>
    <property type="match status" value="1"/>
</dbReference>
<dbReference type="CDD" id="cd07562">
    <property type="entry name" value="Peptidase_S41_TRI"/>
    <property type="match status" value="1"/>
</dbReference>
<keyword evidence="3 7" id="KW-0963">Cytoplasm</keyword>
<sequence>MNNYLRSGLAVLGLTAASAAAQTATAPTQLISQPDISDQHIAFVYGGDIWLTDRNGANPRQLTSHPASESKPLFSSDGQWLAFSADYHGNQDVYIVSLAGGTPQRLTYHPADDLVTDWSSDGASVYFTSDREVLNTRSQQLFSVATSGGLPQKYMEAVVAEGKFAADGKRLAYRPNRLPNNSTAGWRLHRGGSTPPIWILDKDAESFEQLPRANASHHHPFWLKDALYLLSDRDDVATNLYRYADGQLTQLTQFIEWDITHANGHDSTIVFTAGGYLYRSDLAGTPEQLPVKLAAPAPQTEPDWHDASKLVSAMELSHSGKRVLLTARGDVFSVPAEFGPTRNLTRTDGKREYTALWHPKTNQVAYLSDYDMRQHLVTAPQDGIGEPTSVTLPGSHYYQLLEWSPDGRWLALNDNHLNLYLFDTQAGALRKIHRAQRRWDFTVSFSPDSQYLAFSTMRANAFSSLHLYAIESEEVIDLTEGMSFASNPVFTNDYLFFTASVNAGPAVNGLDLSTQERPVRMGIYAFSLTTTTPSPVPPRLSEDIPPADNKEGEEPAAEFKIDLEGLSQRISALPVSEQFYHSLRVAADGSLYYLLQPQDGISTPAQPQNQMTLMRFDFESRKATQVAADISSYDLSGDGKQLLTFAAPDNLTIGPAAEKFEGKPVALNQVRSFIDPRKEWRQIFDDVWRMQKEYFYAENMHGLDWHRIYAKYLPMLPHVQTRSDLNQVLVAMISELQVGHNNVGGGDIYRGEPDAVGLLGADFKLRDNRYQIAKIYTGDRWSPELQAPLAVPGLDAAEGDFILAVNGRELSAADNLHSFLVGTAGQAVTLTVADNAEGDNRRQVSVVTSKDDGDLRTWSWIKDKQNYVEKASQGQLAYVYLPNTTDAGYYFFNRMFFPQAEKPALIIDERRNGGGQAANYITEILARPHLSSWYERDGSVWTTPGAAIHGPKTMLIDQDAGSGGDFLPWAFSYLDLGTTVGTRTWGGLIGISANPSLIDGGFHTVPFFRFFTPEREWAVENEGVAPDIEVILNPVAVNQGRDPQLERAVEETLRQLRAAPPRDYKTPPPLPDELGI</sequence>
<dbReference type="RefSeq" id="WP_126754059.1">
    <property type="nucleotide sequence ID" value="NZ_PIPY01000004.1"/>
</dbReference>
<feature type="active site" description="Charge relay system" evidence="8">
    <location>
        <position position="1020"/>
    </location>
</feature>
<dbReference type="Pfam" id="PF26549">
    <property type="entry name" value="Tricorn_N"/>
    <property type="match status" value="1"/>
</dbReference>
<feature type="region of interest" description="Disordered" evidence="9">
    <location>
        <begin position="533"/>
        <end position="553"/>
    </location>
</feature>
<feature type="signal peptide" evidence="10">
    <location>
        <begin position="1"/>
        <end position="21"/>
    </location>
</feature>
<dbReference type="GO" id="GO:0005737">
    <property type="term" value="C:cytoplasm"/>
    <property type="evidence" value="ECO:0007669"/>
    <property type="project" value="UniProtKB-SubCell"/>
</dbReference>
<feature type="domain" description="Tail specific protease" evidence="11">
    <location>
        <begin position="825"/>
        <end position="1031"/>
    </location>
</feature>
<dbReference type="Pfam" id="PF14684">
    <property type="entry name" value="Tricorn_C1"/>
    <property type="match status" value="1"/>
</dbReference>
<dbReference type="SUPFAM" id="SSF50156">
    <property type="entry name" value="PDZ domain-like"/>
    <property type="match status" value="1"/>
</dbReference>
<organism evidence="12 13">
    <name type="scientific">Pseudidiomarina insulisalsae</name>
    <dbReference type="NCBI Taxonomy" id="575789"/>
    <lineage>
        <taxon>Bacteria</taxon>
        <taxon>Pseudomonadati</taxon>
        <taxon>Pseudomonadota</taxon>
        <taxon>Gammaproteobacteria</taxon>
        <taxon>Alteromonadales</taxon>
        <taxon>Idiomarinaceae</taxon>
        <taxon>Pseudidiomarina</taxon>
    </lineage>
</organism>
<feature type="chain" id="PRO_5019356335" description="Tricorn protease homolog" evidence="10">
    <location>
        <begin position="22"/>
        <end position="1076"/>
    </location>
</feature>
<dbReference type="GO" id="GO:0006508">
    <property type="term" value="P:proteolysis"/>
    <property type="evidence" value="ECO:0007669"/>
    <property type="project" value="UniProtKB-UniRule"/>
</dbReference>
<dbReference type="Pfam" id="PF03572">
    <property type="entry name" value="Peptidase_S41"/>
    <property type="match status" value="1"/>
</dbReference>
<dbReference type="InterPro" id="IPR015943">
    <property type="entry name" value="WD40/YVTN_repeat-like_dom_sf"/>
</dbReference>
<evidence type="ECO:0000256" key="3">
    <source>
        <dbReference type="ARBA" id="ARBA00022490"/>
    </source>
</evidence>
<gene>
    <name evidence="12" type="ORF">CWI71_04405</name>
</gene>
<dbReference type="InterPro" id="IPR036034">
    <property type="entry name" value="PDZ_sf"/>
</dbReference>
<name>A0A432YM83_9GAMM</name>
<dbReference type="Gene3D" id="3.30.750.44">
    <property type="match status" value="1"/>
</dbReference>
<dbReference type="InterPro" id="IPR029045">
    <property type="entry name" value="ClpP/crotonase-like_dom_sf"/>
</dbReference>
<dbReference type="PIRSF" id="PIRSF036421">
    <property type="entry name" value="Tricorn_protease"/>
    <property type="match status" value="1"/>
</dbReference>
<keyword evidence="13" id="KW-1185">Reference proteome</keyword>
<comment type="caution">
    <text evidence="12">The sequence shown here is derived from an EMBL/GenBank/DDBJ whole genome shotgun (WGS) entry which is preliminary data.</text>
</comment>
<dbReference type="PANTHER" id="PTHR43253">
    <property type="entry name" value="TRICORN PROTEASE HOMOLOG 2-RELATED"/>
    <property type="match status" value="1"/>
</dbReference>
<keyword evidence="10" id="KW-0732">Signal</keyword>
<evidence type="ECO:0000256" key="6">
    <source>
        <dbReference type="ARBA" id="ARBA00022825"/>
    </source>
</evidence>
<proteinExistence type="inferred from homology"/>
<evidence type="ECO:0000256" key="4">
    <source>
        <dbReference type="ARBA" id="ARBA00022670"/>
    </source>
</evidence>
<dbReference type="InterPro" id="IPR028204">
    <property type="entry name" value="Tricorn_C1"/>
</dbReference>
<keyword evidence="4 7" id="KW-0645">Protease</keyword>
<dbReference type="SUPFAM" id="SSF69304">
    <property type="entry name" value="Tricorn protease N-terminal domain"/>
    <property type="match status" value="1"/>
</dbReference>
<dbReference type="EMBL" id="PIPY01000004">
    <property type="protein sequence ID" value="RUO62099.1"/>
    <property type="molecule type" value="Genomic_DNA"/>
</dbReference>
<dbReference type="Pfam" id="PF14685">
    <property type="entry name" value="PDZ_Tricorn"/>
    <property type="match status" value="1"/>
</dbReference>
<accession>A0A432YM83</accession>
<evidence type="ECO:0000259" key="11">
    <source>
        <dbReference type="SMART" id="SM00245"/>
    </source>
</evidence>
<evidence type="ECO:0000256" key="7">
    <source>
        <dbReference type="PIRNR" id="PIRNR036421"/>
    </source>
</evidence>
<dbReference type="SUPFAM" id="SSF52096">
    <property type="entry name" value="ClpP/crotonase"/>
    <property type="match status" value="1"/>
</dbReference>
<keyword evidence="5 7" id="KW-0378">Hydrolase</keyword>
<evidence type="ECO:0000313" key="13">
    <source>
        <dbReference type="Proteomes" id="UP000288259"/>
    </source>
</evidence>
<protein>
    <recommendedName>
        <fullName evidence="7">Tricorn protease homolog</fullName>
        <ecNumber evidence="7">3.4.21.-</ecNumber>
    </recommendedName>
</protein>
<dbReference type="InterPro" id="IPR005151">
    <property type="entry name" value="Tail-specific_protease"/>
</dbReference>
<reference evidence="13" key="1">
    <citation type="journal article" date="2018" name="Front. Microbiol.">
        <title>Genome-Based Analysis Reveals the Taxonomy and Diversity of the Family Idiomarinaceae.</title>
        <authorList>
            <person name="Liu Y."/>
            <person name="Lai Q."/>
            <person name="Shao Z."/>
        </authorList>
    </citation>
    <scope>NUCLEOTIDE SEQUENCE [LARGE SCALE GENOMIC DNA]</scope>
    <source>
        <strain evidence="13">CVS-6</strain>
    </source>
</reference>
<keyword evidence="6 7" id="KW-0720">Serine protease</keyword>
<dbReference type="Gene3D" id="2.130.10.10">
    <property type="entry name" value="YVTN repeat-like/Quinoprotein amine dehydrogenase"/>
    <property type="match status" value="1"/>
</dbReference>
<dbReference type="SUPFAM" id="SSF82171">
    <property type="entry name" value="DPP6 N-terminal domain-like"/>
    <property type="match status" value="1"/>
</dbReference>
<evidence type="ECO:0000256" key="9">
    <source>
        <dbReference type="SAM" id="MobiDB-lite"/>
    </source>
</evidence>
<evidence type="ECO:0000256" key="8">
    <source>
        <dbReference type="PIRSR" id="PIRSR036421-1"/>
    </source>
</evidence>
<feature type="region of interest" description="Disordered" evidence="9">
    <location>
        <begin position="1057"/>
        <end position="1076"/>
    </location>
</feature>
<dbReference type="PANTHER" id="PTHR43253:SF1">
    <property type="entry name" value="TRICORN PROTEASE HOMOLOG 2-RELATED"/>
    <property type="match status" value="1"/>
</dbReference>
<dbReference type="Gene3D" id="2.120.10.60">
    <property type="entry name" value="Tricorn protease N-terminal domain"/>
    <property type="match status" value="1"/>
</dbReference>
<dbReference type="Proteomes" id="UP000288259">
    <property type="component" value="Unassembled WGS sequence"/>
</dbReference>
<evidence type="ECO:0000256" key="10">
    <source>
        <dbReference type="SAM" id="SignalP"/>
    </source>
</evidence>
<comment type="function">
    <text evidence="7">Degrades oligopeptides.</text>
</comment>
<feature type="active site" description="Charge relay system" evidence="8">
    <location>
        <position position="740"/>
    </location>
</feature>
<dbReference type="Gene3D" id="2.30.42.10">
    <property type="match status" value="1"/>
</dbReference>
<dbReference type="Pfam" id="PF26550">
    <property type="entry name" value="Tricorn_2nd"/>
    <property type="match status" value="1"/>
</dbReference>
<dbReference type="GO" id="GO:0008236">
    <property type="term" value="F:serine-type peptidase activity"/>
    <property type="evidence" value="ECO:0007669"/>
    <property type="project" value="UniProtKB-UniRule"/>
</dbReference>
<feature type="compositionally biased region" description="Pro residues" evidence="9">
    <location>
        <begin position="1066"/>
        <end position="1076"/>
    </location>
</feature>
<dbReference type="EC" id="3.4.21.-" evidence="7"/>
<comment type="similarity">
    <text evidence="2 7">Belongs to the peptidase S41B family.</text>
</comment>
<evidence type="ECO:0000256" key="1">
    <source>
        <dbReference type="ARBA" id="ARBA00004496"/>
    </source>
</evidence>
<dbReference type="SMART" id="SM00245">
    <property type="entry name" value="TSPc"/>
    <property type="match status" value="1"/>
</dbReference>
<comment type="subcellular location">
    <subcellularLocation>
        <location evidence="1 7">Cytoplasm</location>
    </subcellularLocation>
</comment>